<accession>A0AAD1WGS9</accession>
<organism evidence="1 2">
    <name type="scientific">Pelobates cultripes</name>
    <name type="common">Western spadefoot toad</name>
    <dbReference type="NCBI Taxonomy" id="61616"/>
    <lineage>
        <taxon>Eukaryota</taxon>
        <taxon>Metazoa</taxon>
        <taxon>Chordata</taxon>
        <taxon>Craniata</taxon>
        <taxon>Vertebrata</taxon>
        <taxon>Euteleostomi</taxon>
        <taxon>Amphibia</taxon>
        <taxon>Batrachia</taxon>
        <taxon>Anura</taxon>
        <taxon>Pelobatoidea</taxon>
        <taxon>Pelobatidae</taxon>
        <taxon>Pelobates</taxon>
    </lineage>
</organism>
<evidence type="ECO:0000313" key="1">
    <source>
        <dbReference type="EMBL" id="CAH2305473.1"/>
    </source>
</evidence>
<gene>
    <name evidence="1" type="ORF">PECUL_23A047190</name>
</gene>
<name>A0AAD1WGS9_PELCU</name>
<reference evidence="1" key="1">
    <citation type="submission" date="2022-03" db="EMBL/GenBank/DDBJ databases">
        <authorList>
            <person name="Alioto T."/>
            <person name="Alioto T."/>
            <person name="Gomez Garrido J."/>
        </authorList>
    </citation>
    <scope>NUCLEOTIDE SEQUENCE</scope>
</reference>
<sequence>MPACIVCCRPASSLIMTAGDKSGCEGVSTFDSAEEKQQQELTYRLKSLAITQTHYCNVQGK</sequence>
<keyword evidence="2" id="KW-1185">Reference proteome</keyword>
<proteinExistence type="predicted"/>
<protein>
    <submittedName>
        <fullName evidence="1">Uncharacterized protein</fullName>
    </submittedName>
</protein>
<dbReference type="Proteomes" id="UP001295444">
    <property type="component" value="Chromosome 07"/>
</dbReference>
<dbReference type="AlphaFoldDB" id="A0AAD1WGS9"/>
<evidence type="ECO:0000313" key="2">
    <source>
        <dbReference type="Proteomes" id="UP001295444"/>
    </source>
</evidence>
<dbReference type="EMBL" id="OW240918">
    <property type="protein sequence ID" value="CAH2305473.1"/>
    <property type="molecule type" value="Genomic_DNA"/>
</dbReference>